<keyword evidence="5 6" id="KW-0472">Membrane</keyword>
<dbReference type="InterPro" id="IPR002781">
    <property type="entry name" value="TM_pro_TauE-like"/>
</dbReference>
<comment type="subcellular location">
    <subcellularLocation>
        <location evidence="6">Cell membrane</location>
        <topology evidence="6">Multi-pass membrane protein</topology>
    </subcellularLocation>
    <subcellularLocation>
        <location evidence="1">Membrane</location>
        <topology evidence="1">Multi-pass membrane protein</topology>
    </subcellularLocation>
</comment>
<dbReference type="PANTHER" id="PTHR43701:SF2">
    <property type="entry name" value="MEMBRANE TRANSPORTER PROTEIN YJNA-RELATED"/>
    <property type="match status" value="1"/>
</dbReference>
<dbReference type="EMBL" id="CP011412">
    <property type="protein sequence ID" value="AKH20166.1"/>
    <property type="molecule type" value="Genomic_DNA"/>
</dbReference>
<dbReference type="KEGG" id="seds:AAY24_07130"/>
<proteinExistence type="inferred from homology"/>
<evidence type="ECO:0000256" key="5">
    <source>
        <dbReference type="ARBA" id="ARBA00023136"/>
    </source>
</evidence>
<name>A0A0F7JUD2_9GAMM</name>
<evidence type="ECO:0000256" key="2">
    <source>
        <dbReference type="ARBA" id="ARBA00009142"/>
    </source>
</evidence>
<feature type="transmembrane region" description="Helical" evidence="6">
    <location>
        <begin position="180"/>
        <end position="200"/>
    </location>
</feature>
<protein>
    <recommendedName>
        <fullName evidence="6">Probable membrane transporter protein</fullName>
    </recommendedName>
</protein>
<comment type="similarity">
    <text evidence="2 6">Belongs to the 4-toluene sulfonate uptake permease (TSUP) (TC 2.A.102) family.</text>
</comment>
<evidence type="ECO:0000256" key="1">
    <source>
        <dbReference type="ARBA" id="ARBA00004141"/>
    </source>
</evidence>
<dbReference type="RefSeq" id="WP_046859102.1">
    <property type="nucleotide sequence ID" value="NZ_CP011412.1"/>
</dbReference>
<evidence type="ECO:0000256" key="3">
    <source>
        <dbReference type="ARBA" id="ARBA00022692"/>
    </source>
</evidence>
<dbReference type="PANTHER" id="PTHR43701">
    <property type="entry name" value="MEMBRANE TRANSPORTER PROTEIN MJ0441-RELATED"/>
    <property type="match status" value="1"/>
</dbReference>
<evidence type="ECO:0000256" key="6">
    <source>
        <dbReference type="RuleBase" id="RU363041"/>
    </source>
</evidence>
<evidence type="ECO:0000256" key="4">
    <source>
        <dbReference type="ARBA" id="ARBA00022989"/>
    </source>
</evidence>
<feature type="transmembrane region" description="Helical" evidence="6">
    <location>
        <begin position="71"/>
        <end position="90"/>
    </location>
</feature>
<reference evidence="7 8" key="1">
    <citation type="journal article" date="2015" name="Genome Announc.">
        <title>Complete Genome Sequence of Sedimenticola thiotaurini Strain SIP-G1, a Polyphosphate- and Polyhydroxyalkanoate-Accumulating Sulfur-Oxidizing Gammaproteobacterium Isolated from Salt Marsh Sediments.</title>
        <authorList>
            <person name="Flood B.E."/>
            <person name="Jones D.S."/>
            <person name="Bailey J.V."/>
        </authorList>
    </citation>
    <scope>NUCLEOTIDE SEQUENCE [LARGE SCALE GENOMIC DNA]</scope>
    <source>
        <strain evidence="7 8">SIP-G1</strain>
    </source>
</reference>
<feature type="transmembrane region" description="Helical" evidence="6">
    <location>
        <begin position="102"/>
        <end position="120"/>
    </location>
</feature>
<feature type="transmembrane region" description="Helical" evidence="6">
    <location>
        <begin position="212"/>
        <end position="234"/>
    </location>
</feature>
<dbReference type="Pfam" id="PF01925">
    <property type="entry name" value="TauE"/>
    <property type="match status" value="1"/>
</dbReference>
<keyword evidence="4 6" id="KW-1133">Transmembrane helix</keyword>
<feature type="transmembrane region" description="Helical" evidence="6">
    <location>
        <begin position="146"/>
        <end position="174"/>
    </location>
</feature>
<accession>A0A0F7JUD2</accession>
<gene>
    <name evidence="7" type="ORF">AAY24_07130</name>
</gene>
<dbReference type="Proteomes" id="UP000034410">
    <property type="component" value="Chromosome"/>
</dbReference>
<evidence type="ECO:0000313" key="8">
    <source>
        <dbReference type="Proteomes" id="UP000034410"/>
    </source>
</evidence>
<feature type="transmembrane region" description="Helical" evidence="6">
    <location>
        <begin position="30"/>
        <end position="50"/>
    </location>
</feature>
<dbReference type="GO" id="GO:0005886">
    <property type="term" value="C:plasma membrane"/>
    <property type="evidence" value="ECO:0007669"/>
    <property type="project" value="UniProtKB-SubCell"/>
</dbReference>
<dbReference type="InterPro" id="IPR051598">
    <property type="entry name" value="TSUP/Inactive_protease-like"/>
</dbReference>
<keyword evidence="8" id="KW-1185">Reference proteome</keyword>
<evidence type="ECO:0000313" key="7">
    <source>
        <dbReference type="EMBL" id="AKH20166.1"/>
    </source>
</evidence>
<dbReference type="OrthoDB" id="5189995at2"/>
<organism evidence="7 8">
    <name type="scientific">Sedimenticola thiotaurini</name>
    <dbReference type="NCBI Taxonomy" id="1543721"/>
    <lineage>
        <taxon>Bacteria</taxon>
        <taxon>Pseudomonadati</taxon>
        <taxon>Pseudomonadota</taxon>
        <taxon>Gammaproteobacteria</taxon>
        <taxon>Chromatiales</taxon>
        <taxon>Sedimenticolaceae</taxon>
        <taxon>Sedimenticola</taxon>
    </lineage>
</organism>
<dbReference type="AlphaFoldDB" id="A0A0F7JUD2"/>
<keyword evidence="3 6" id="KW-0812">Transmembrane</keyword>
<keyword evidence="6" id="KW-1003">Cell membrane</keyword>
<sequence length="258" mass="26744">MDPLFTLAGFVVGLCVGLTGVGGGALMTPILVMGFGIPAALAVGTDLVYAAITKASGVWFHGRKASIRWRLVAHLAIGSLPAALITVVLLDQMVPNGSQERLISLALGITLMFTSLILLLKERISRGVLTNRSRVAGWIRRHRSRLLVLLGALLGVLVTLSSVGAGALTAAILFLLYPRIPAIAIVGTDLAHAVPLAAVAGAGHLQLGNVDLILLGSLLLGSIPGTALGSQLGIHLPEQLLRRGLAGLLFLTGLKFAF</sequence>